<dbReference type="Proteomes" id="UP000596857">
    <property type="component" value="Unassembled WGS sequence"/>
</dbReference>
<comment type="caution">
    <text evidence="1">The sequence shown here is derived from an EMBL/GenBank/DDBJ whole genome shotgun (WGS) entry which is preliminary data.</text>
</comment>
<proteinExistence type="predicted"/>
<dbReference type="EMBL" id="WHOB01000027">
    <property type="protein sequence ID" value="NOU79500.1"/>
    <property type="molecule type" value="Genomic_DNA"/>
</dbReference>
<evidence type="ECO:0000313" key="1">
    <source>
        <dbReference type="EMBL" id="NOU79500.1"/>
    </source>
</evidence>
<accession>A0ABX1YES8</accession>
<evidence type="ECO:0000313" key="2">
    <source>
        <dbReference type="Proteomes" id="UP000596857"/>
    </source>
</evidence>
<keyword evidence="2" id="KW-1185">Reference proteome</keyword>
<sequence length="96" mass="10712">MDIYWEKGGNHQNNSGIKITFTLADSFGTPLYQYSNYWQKQTLDYASVEQVHPFLVMYSGPATTMTLSVLITGDAQDRWELAAFGALTAALLPDNT</sequence>
<protein>
    <submittedName>
        <fullName evidence="1">Uncharacterized protein</fullName>
    </submittedName>
</protein>
<name>A0ABX1YES8_9BACL</name>
<organism evidence="1 2">
    <name type="scientific">Paenibacillus phytohabitans</name>
    <dbReference type="NCBI Taxonomy" id="2654978"/>
    <lineage>
        <taxon>Bacteria</taxon>
        <taxon>Bacillati</taxon>
        <taxon>Bacillota</taxon>
        <taxon>Bacilli</taxon>
        <taxon>Bacillales</taxon>
        <taxon>Paenibacillaceae</taxon>
        <taxon>Paenibacillus</taxon>
    </lineage>
</organism>
<gene>
    <name evidence="1" type="ORF">GC101_11485</name>
</gene>
<reference evidence="1 2" key="1">
    <citation type="submission" date="2019-10" db="EMBL/GenBank/DDBJ databases">
        <title>Description of Paenibacillus terricola sp. nov.</title>
        <authorList>
            <person name="Carlier A."/>
            <person name="Qi S."/>
        </authorList>
    </citation>
    <scope>NUCLEOTIDE SEQUENCE [LARGE SCALE GENOMIC DNA]</scope>
    <source>
        <strain evidence="1 2">LMG 31459</strain>
    </source>
</reference>